<dbReference type="EC" id="5.6.2.4" evidence="8"/>
<dbReference type="CDD" id="cd18789">
    <property type="entry name" value="SF2_C_XPB"/>
    <property type="match status" value="1"/>
</dbReference>
<protein>
    <recommendedName>
        <fullName evidence="8">DNA 3'-5' helicase</fullName>
        <ecNumber evidence="8">5.6.2.4</ecNumber>
    </recommendedName>
</protein>
<evidence type="ECO:0000259" key="11">
    <source>
        <dbReference type="PROSITE" id="PS51194"/>
    </source>
</evidence>
<keyword evidence="6" id="KW-0413">Isomerase</keyword>
<evidence type="ECO:0000259" key="10">
    <source>
        <dbReference type="PROSITE" id="PS51192"/>
    </source>
</evidence>
<dbReference type="InterPro" id="IPR027417">
    <property type="entry name" value="P-loop_NTPase"/>
</dbReference>
<dbReference type="AlphaFoldDB" id="A0A840QLG6"/>
<keyword evidence="3 12" id="KW-0378">Hydrolase</keyword>
<comment type="similarity">
    <text evidence="1">Belongs to the helicase family. RAD25/XPB subfamily.</text>
</comment>
<evidence type="ECO:0000256" key="5">
    <source>
        <dbReference type="ARBA" id="ARBA00022840"/>
    </source>
</evidence>
<evidence type="ECO:0000313" key="12">
    <source>
        <dbReference type="EMBL" id="MBB5172201.1"/>
    </source>
</evidence>
<feature type="domain" description="Helicase ATP-binding" evidence="10">
    <location>
        <begin position="192"/>
        <end position="348"/>
    </location>
</feature>
<organism evidence="12 13">
    <name type="scientific">Texcoconibacillus texcoconensis</name>
    <dbReference type="NCBI Taxonomy" id="1095777"/>
    <lineage>
        <taxon>Bacteria</taxon>
        <taxon>Bacillati</taxon>
        <taxon>Bacillota</taxon>
        <taxon>Bacilli</taxon>
        <taxon>Bacillales</taxon>
        <taxon>Bacillaceae</taxon>
        <taxon>Texcoconibacillus</taxon>
    </lineage>
</organism>
<dbReference type="InterPro" id="IPR050615">
    <property type="entry name" value="ATP-dep_DNA_Helicase"/>
</dbReference>
<keyword evidence="2" id="KW-0547">Nucleotide-binding</keyword>
<sequence>MARQRDLIILYDGKIYVPYEIDQREEILRSLTQVSQWQQTTQSVDIYQITTSSLWSAVHQGWTFTSLQWFLESMSRKKIPTPLQKWVKETMDHVGKVTIEKRNGQCVLVSRLAHLPRSLDFLTLSSIDKERGVKVYQIDPDHRFDIKRSLAHHGYPVTDHYWRQTGQPLSVSLHSHVRLRPYQEESVQRYVKGNERDHQNGIIVLPCGAGKTIVAIALIAHIQEETLILTPNETSMKQWERELLAKTTLKEEDISCYSRNNKRVAPITITTYQMMTYRSQEEKQWVHLPLFQERDWGFLIYDEVHMLPAPLFRATADLQGKKRLGLTATFVREDGKERDLYALLGPKRDDQPLRNLQQQGWLANPNCYTYTVQFGYQTRRRYVEANKQERFKMASVNPKKIELLKSLLRVHEGDQVLVIGHYLEQLRYAAEQVDAPLITGQVPIVEREKYYEDFRGRKVSTLIVSKVANVAVDLPDAEVAIQLSGHYGSRQEEAQRIGRILRKKKDDHPAYFYSIVTEGTEEEMAAVKRQRFMEEQGYTYEWLGWSQ</sequence>
<evidence type="ECO:0000256" key="7">
    <source>
        <dbReference type="ARBA" id="ARBA00034617"/>
    </source>
</evidence>
<dbReference type="NCBIfam" id="NF045503">
    <property type="entry name" value="repair_heli_XPB"/>
    <property type="match status" value="1"/>
</dbReference>
<evidence type="ECO:0000256" key="8">
    <source>
        <dbReference type="ARBA" id="ARBA00034808"/>
    </source>
</evidence>
<dbReference type="SUPFAM" id="SSF52540">
    <property type="entry name" value="P-loop containing nucleoside triphosphate hydrolases"/>
    <property type="match status" value="1"/>
</dbReference>
<accession>A0A840QLG6</accession>
<reference evidence="12 13" key="1">
    <citation type="submission" date="2020-08" db="EMBL/GenBank/DDBJ databases">
        <title>Genomic Encyclopedia of Type Strains, Phase IV (KMG-IV): sequencing the most valuable type-strain genomes for metagenomic binning, comparative biology and taxonomic classification.</title>
        <authorList>
            <person name="Goeker M."/>
        </authorList>
    </citation>
    <scope>NUCLEOTIDE SEQUENCE [LARGE SCALE GENOMIC DNA]</scope>
    <source>
        <strain evidence="12 13">DSM 24696</strain>
    </source>
</reference>
<comment type="catalytic activity">
    <reaction evidence="7">
        <text>Couples ATP hydrolysis with the unwinding of duplex DNA by translocating in the 3'-5' direction.</text>
        <dbReference type="EC" id="5.6.2.4"/>
    </reaction>
</comment>
<dbReference type="GO" id="GO:0043138">
    <property type="term" value="F:3'-5' DNA helicase activity"/>
    <property type="evidence" value="ECO:0007669"/>
    <property type="project" value="UniProtKB-EC"/>
</dbReference>
<gene>
    <name evidence="12" type="ORF">HNQ41_000341</name>
</gene>
<dbReference type="PROSITE" id="PS51192">
    <property type="entry name" value="HELICASE_ATP_BIND_1"/>
    <property type="match status" value="1"/>
</dbReference>
<dbReference type="InterPro" id="IPR006935">
    <property type="entry name" value="Helicase/UvrB_N"/>
</dbReference>
<dbReference type="PRINTS" id="PR00851">
    <property type="entry name" value="XRODRMPGMNTB"/>
</dbReference>
<proteinExistence type="inferred from homology"/>
<dbReference type="Pfam" id="PF16203">
    <property type="entry name" value="ERCC3_RAD25_C"/>
    <property type="match status" value="1"/>
</dbReference>
<dbReference type="SMART" id="SM00487">
    <property type="entry name" value="DEXDc"/>
    <property type="match status" value="1"/>
</dbReference>
<dbReference type="InterPro" id="IPR001650">
    <property type="entry name" value="Helicase_C-like"/>
</dbReference>
<keyword evidence="4" id="KW-0347">Helicase</keyword>
<keyword evidence="13" id="KW-1185">Reference proteome</keyword>
<evidence type="ECO:0000256" key="1">
    <source>
        <dbReference type="ARBA" id="ARBA00006637"/>
    </source>
</evidence>
<evidence type="ECO:0000256" key="9">
    <source>
        <dbReference type="ARBA" id="ARBA00048988"/>
    </source>
</evidence>
<evidence type="ECO:0000256" key="2">
    <source>
        <dbReference type="ARBA" id="ARBA00022741"/>
    </source>
</evidence>
<evidence type="ECO:0000313" key="13">
    <source>
        <dbReference type="Proteomes" id="UP000551878"/>
    </source>
</evidence>
<dbReference type="Gene3D" id="3.40.50.300">
    <property type="entry name" value="P-loop containing nucleotide triphosphate hydrolases"/>
    <property type="match status" value="2"/>
</dbReference>
<evidence type="ECO:0000256" key="3">
    <source>
        <dbReference type="ARBA" id="ARBA00022801"/>
    </source>
</evidence>
<dbReference type="PANTHER" id="PTHR11274:SF0">
    <property type="entry name" value="GENERAL TRANSCRIPTION AND DNA REPAIR FACTOR IIH HELICASE SUBUNIT XPB"/>
    <property type="match status" value="1"/>
</dbReference>
<dbReference type="PANTHER" id="PTHR11274">
    <property type="entry name" value="RAD25/XP-B DNA REPAIR HELICASE"/>
    <property type="match status" value="1"/>
</dbReference>
<dbReference type="Pfam" id="PF13625">
    <property type="entry name" value="Helicase_C_3"/>
    <property type="match status" value="1"/>
</dbReference>
<evidence type="ECO:0000256" key="6">
    <source>
        <dbReference type="ARBA" id="ARBA00023235"/>
    </source>
</evidence>
<dbReference type="SMART" id="SM00490">
    <property type="entry name" value="HELICc"/>
    <property type="match status" value="1"/>
</dbReference>
<dbReference type="InterPro" id="IPR032830">
    <property type="entry name" value="XPB/Ssl2_N"/>
</dbReference>
<comment type="caution">
    <text evidence="12">The sequence shown here is derived from an EMBL/GenBank/DDBJ whole genome shotgun (WGS) entry which is preliminary data.</text>
</comment>
<dbReference type="EMBL" id="JACHHB010000001">
    <property type="protein sequence ID" value="MBB5172201.1"/>
    <property type="molecule type" value="Genomic_DNA"/>
</dbReference>
<name>A0A840QLG6_9BACI</name>
<dbReference type="InterPro" id="IPR014001">
    <property type="entry name" value="Helicase_ATP-bd"/>
</dbReference>
<dbReference type="GO" id="GO:0003677">
    <property type="term" value="F:DNA binding"/>
    <property type="evidence" value="ECO:0007669"/>
    <property type="project" value="InterPro"/>
</dbReference>
<keyword evidence="5" id="KW-0067">ATP-binding</keyword>
<dbReference type="RefSeq" id="WP_184662670.1">
    <property type="nucleotide sequence ID" value="NZ_JACHHB010000001.1"/>
</dbReference>
<evidence type="ECO:0000256" key="4">
    <source>
        <dbReference type="ARBA" id="ARBA00022806"/>
    </source>
</evidence>
<dbReference type="Proteomes" id="UP000551878">
    <property type="component" value="Unassembled WGS sequence"/>
</dbReference>
<dbReference type="InterPro" id="IPR032438">
    <property type="entry name" value="ERCC3_RAD25_C"/>
</dbReference>
<comment type="catalytic activity">
    <reaction evidence="9">
        <text>ATP + H2O = ADP + phosphate + H(+)</text>
        <dbReference type="Rhea" id="RHEA:13065"/>
        <dbReference type="ChEBI" id="CHEBI:15377"/>
        <dbReference type="ChEBI" id="CHEBI:15378"/>
        <dbReference type="ChEBI" id="CHEBI:30616"/>
        <dbReference type="ChEBI" id="CHEBI:43474"/>
        <dbReference type="ChEBI" id="CHEBI:456216"/>
        <dbReference type="EC" id="5.6.2.4"/>
    </reaction>
</comment>
<dbReference type="Pfam" id="PF04851">
    <property type="entry name" value="ResIII"/>
    <property type="match status" value="1"/>
</dbReference>
<dbReference type="GO" id="GO:0016787">
    <property type="term" value="F:hydrolase activity"/>
    <property type="evidence" value="ECO:0007669"/>
    <property type="project" value="UniProtKB-KW"/>
</dbReference>
<dbReference type="PROSITE" id="PS51194">
    <property type="entry name" value="HELICASE_CTER"/>
    <property type="match status" value="1"/>
</dbReference>
<dbReference type="GO" id="GO:0005524">
    <property type="term" value="F:ATP binding"/>
    <property type="evidence" value="ECO:0007669"/>
    <property type="project" value="UniProtKB-KW"/>
</dbReference>
<feature type="domain" description="Helicase C-terminal" evidence="11">
    <location>
        <begin position="402"/>
        <end position="547"/>
    </location>
</feature>